<keyword evidence="3" id="KW-0804">Transcription</keyword>
<dbReference type="InterPro" id="IPR002577">
    <property type="entry name" value="HTH_HxlR"/>
</dbReference>
<evidence type="ECO:0000256" key="2">
    <source>
        <dbReference type="ARBA" id="ARBA00023125"/>
    </source>
</evidence>
<reference evidence="6" key="1">
    <citation type="journal article" date="2019" name="Int. J. Syst. Evol. Microbiol.">
        <title>The Global Catalogue of Microorganisms (GCM) 10K type strain sequencing project: providing services to taxonomists for standard genome sequencing and annotation.</title>
        <authorList>
            <consortium name="The Broad Institute Genomics Platform"/>
            <consortium name="The Broad Institute Genome Sequencing Center for Infectious Disease"/>
            <person name="Wu L."/>
            <person name="Ma J."/>
        </authorList>
    </citation>
    <scope>NUCLEOTIDE SEQUENCE [LARGE SCALE GENOMIC DNA]</scope>
    <source>
        <strain evidence="6">JCM 17695</strain>
    </source>
</reference>
<dbReference type="Proteomes" id="UP001596512">
    <property type="component" value="Unassembled WGS sequence"/>
</dbReference>
<dbReference type="Gene3D" id="1.10.10.10">
    <property type="entry name" value="Winged helix-like DNA-binding domain superfamily/Winged helix DNA-binding domain"/>
    <property type="match status" value="1"/>
</dbReference>
<keyword evidence="2" id="KW-0238">DNA-binding</keyword>
<dbReference type="SUPFAM" id="SSF46785">
    <property type="entry name" value="Winged helix' DNA-binding domain"/>
    <property type="match status" value="1"/>
</dbReference>
<evidence type="ECO:0000259" key="4">
    <source>
        <dbReference type="PROSITE" id="PS51118"/>
    </source>
</evidence>
<evidence type="ECO:0000256" key="3">
    <source>
        <dbReference type="ARBA" id="ARBA00023163"/>
    </source>
</evidence>
<gene>
    <name evidence="5" type="ORF">ACFQV2_21750</name>
</gene>
<dbReference type="PROSITE" id="PS51118">
    <property type="entry name" value="HTH_HXLR"/>
    <property type="match status" value="1"/>
</dbReference>
<dbReference type="Gene3D" id="3.30.1050.10">
    <property type="entry name" value="SCP2 sterol-binding domain"/>
    <property type="match status" value="1"/>
</dbReference>
<keyword evidence="1" id="KW-0805">Transcription regulation</keyword>
<dbReference type="InterPro" id="IPR036390">
    <property type="entry name" value="WH_DNA-bd_sf"/>
</dbReference>
<dbReference type="InterPro" id="IPR036388">
    <property type="entry name" value="WH-like_DNA-bd_sf"/>
</dbReference>
<dbReference type="InterPro" id="IPR036527">
    <property type="entry name" value="SCP2_sterol-bd_dom_sf"/>
</dbReference>
<protein>
    <submittedName>
        <fullName evidence="5">Winged helix-turn-helix transcriptional regulator</fullName>
    </submittedName>
</protein>
<comment type="caution">
    <text evidence="5">The sequence shown here is derived from an EMBL/GenBank/DDBJ whole genome shotgun (WGS) entry which is preliminary data.</text>
</comment>
<proteinExistence type="predicted"/>
<organism evidence="5 6">
    <name type="scientific">Actinokineospora soli</name>
    <dbReference type="NCBI Taxonomy" id="1048753"/>
    <lineage>
        <taxon>Bacteria</taxon>
        <taxon>Bacillati</taxon>
        <taxon>Actinomycetota</taxon>
        <taxon>Actinomycetes</taxon>
        <taxon>Pseudonocardiales</taxon>
        <taxon>Pseudonocardiaceae</taxon>
        <taxon>Actinokineospora</taxon>
    </lineage>
</organism>
<accession>A0ABW2TSD6</accession>
<dbReference type="Pfam" id="PF01638">
    <property type="entry name" value="HxlR"/>
    <property type="match status" value="1"/>
</dbReference>
<dbReference type="PANTHER" id="PTHR33204">
    <property type="entry name" value="TRANSCRIPTIONAL REGULATOR, MARR FAMILY"/>
    <property type="match status" value="1"/>
</dbReference>
<feature type="domain" description="HTH hxlR-type" evidence="4">
    <location>
        <begin position="11"/>
        <end position="109"/>
    </location>
</feature>
<dbReference type="EMBL" id="JBHTEY010000004">
    <property type="protein sequence ID" value="MFC7615726.1"/>
    <property type="molecule type" value="Genomic_DNA"/>
</dbReference>
<dbReference type="SUPFAM" id="SSF55718">
    <property type="entry name" value="SCP-like"/>
    <property type="match status" value="1"/>
</dbReference>
<evidence type="ECO:0000256" key="1">
    <source>
        <dbReference type="ARBA" id="ARBA00023015"/>
    </source>
</evidence>
<sequence>MAGKRSYLDGCAVAHALDLVGDRWALLVVRELLLGPKRFTDLRTGLPGAAPNVIAQRLRELESVGVVRRRTLAPPAASKVYELTEWGVELEPVVVALGAWAGRSPAMRHDAPMSVDSLVLALRTLFDADAARGFTATIGLRIGVDEFAATVADGAFAVRRGPAADPDATITASADELNAVLWGDADLAESSVVGDPAAARRFTGLFPLPRPAEIAG</sequence>
<name>A0ABW2TSD6_9PSEU</name>
<evidence type="ECO:0000313" key="6">
    <source>
        <dbReference type="Proteomes" id="UP001596512"/>
    </source>
</evidence>
<evidence type="ECO:0000313" key="5">
    <source>
        <dbReference type="EMBL" id="MFC7615726.1"/>
    </source>
</evidence>
<dbReference type="PANTHER" id="PTHR33204:SF18">
    <property type="entry name" value="TRANSCRIPTIONAL REGULATORY PROTEIN"/>
    <property type="match status" value="1"/>
</dbReference>
<keyword evidence="6" id="KW-1185">Reference proteome</keyword>